<dbReference type="AlphaFoldDB" id="A0A0M3ITI7"/>
<dbReference type="Pfam" id="PF15882">
    <property type="entry name" value="DUF4735"/>
    <property type="match status" value="1"/>
</dbReference>
<accession>A0A0M3ITI7</accession>
<sequence length="168" mass="19952">LLCFFNRWKHYFQFRYLLTHPYDITHEAQRIDERLRWLEKEILGKRFDGTEMMWFSEKESDRSIAQTLLMRCLLFKKEMPHILSRMNTYQKDLLMEQVFACGQFGFVEICSLHVLVAVLSWQHPRLGCFRKGDLDDSPINVALSSPKAAFLADNFTSRKLFNDLIHNG</sequence>
<dbReference type="WBParaSite" id="ALUE_0002206501-mRNA-1">
    <property type="protein sequence ID" value="ALUE_0002206501-mRNA-1"/>
    <property type="gene ID" value="ALUE_0002206501"/>
</dbReference>
<dbReference type="PANTHER" id="PTHR33539:SF1">
    <property type="entry name" value="UPF0764 PROTEIN C16ORF89"/>
    <property type="match status" value="1"/>
</dbReference>
<dbReference type="Proteomes" id="UP000036681">
    <property type="component" value="Unplaced"/>
</dbReference>
<proteinExistence type="predicted"/>
<reference evidence="2" key="1">
    <citation type="submission" date="2017-02" db="UniProtKB">
        <authorList>
            <consortium name="WormBaseParasite"/>
        </authorList>
    </citation>
    <scope>IDENTIFICATION</scope>
</reference>
<dbReference type="GO" id="GO:0016020">
    <property type="term" value="C:membrane"/>
    <property type="evidence" value="ECO:0007669"/>
    <property type="project" value="TreeGrafter"/>
</dbReference>
<evidence type="ECO:0000313" key="1">
    <source>
        <dbReference type="Proteomes" id="UP000036681"/>
    </source>
</evidence>
<dbReference type="GO" id="GO:0005829">
    <property type="term" value="C:cytosol"/>
    <property type="evidence" value="ECO:0007669"/>
    <property type="project" value="TreeGrafter"/>
</dbReference>
<evidence type="ECO:0000313" key="2">
    <source>
        <dbReference type="WBParaSite" id="ALUE_0002206501-mRNA-1"/>
    </source>
</evidence>
<keyword evidence="1" id="KW-1185">Reference proteome</keyword>
<name>A0A0M3ITI7_ASCLU</name>
<dbReference type="PANTHER" id="PTHR33539">
    <property type="entry name" value="UPF0764 PROTEIN C16ORF89"/>
    <property type="match status" value="1"/>
</dbReference>
<dbReference type="InterPro" id="IPR031751">
    <property type="entry name" value="DUF4735"/>
</dbReference>
<protein>
    <submittedName>
        <fullName evidence="2">HA2 domain-containing protein</fullName>
    </submittedName>
</protein>
<organism evidence="1 2">
    <name type="scientific">Ascaris lumbricoides</name>
    <name type="common">Giant roundworm</name>
    <dbReference type="NCBI Taxonomy" id="6252"/>
    <lineage>
        <taxon>Eukaryota</taxon>
        <taxon>Metazoa</taxon>
        <taxon>Ecdysozoa</taxon>
        <taxon>Nematoda</taxon>
        <taxon>Chromadorea</taxon>
        <taxon>Rhabditida</taxon>
        <taxon>Spirurina</taxon>
        <taxon>Ascaridomorpha</taxon>
        <taxon>Ascaridoidea</taxon>
        <taxon>Ascarididae</taxon>
        <taxon>Ascaris</taxon>
    </lineage>
</organism>